<dbReference type="KEGG" id="cpi:Cpin_6862"/>
<organism evidence="1 2">
    <name type="scientific">Chitinophaga pinensis (strain ATCC 43595 / DSM 2588 / LMG 13176 / NBRC 15968 / NCIMB 11800 / UQM 2034)</name>
    <dbReference type="NCBI Taxonomy" id="485918"/>
    <lineage>
        <taxon>Bacteria</taxon>
        <taxon>Pseudomonadati</taxon>
        <taxon>Bacteroidota</taxon>
        <taxon>Chitinophagia</taxon>
        <taxon>Chitinophagales</taxon>
        <taxon>Chitinophagaceae</taxon>
        <taxon>Chitinophaga</taxon>
    </lineage>
</organism>
<evidence type="ECO:0000313" key="2">
    <source>
        <dbReference type="Proteomes" id="UP000002215"/>
    </source>
</evidence>
<protein>
    <submittedName>
        <fullName evidence="1">Uncharacterized protein</fullName>
    </submittedName>
</protein>
<dbReference type="Proteomes" id="UP000002215">
    <property type="component" value="Chromosome"/>
</dbReference>
<evidence type="ECO:0000313" key="1">
    <source>
        <dbReference type="EMBL" id="ACU64263.1"/>
    </source>
</evidence>
<accession>A0A979GWS6</accession>
<reference evidence="1 2" key="2">
    <citation type="journal article" date="2010" name="Stand. Genomic Sci.">
        <title>Complete genome sequence of Chitinophaga pinensis type strain (UQM 2034).</title>
        <authorList>
            <person name="Glavina Del Rio T."/>
            <person name="Abt B."/>
            <person name="Spring S."/>
            <person name="Lapidus A."/>
            <person name="Nolan M."/>
            <person name="Tice H."/>
            <person name="Copeland A."/>
            <person name="Cheng J.F."/>
            <person name="Chen F."/>
            <person name="Bruce D."/>
            <person name="Goodwin L."/>
            <person name="Pitluck S."/>
            <person name="Ivanova N."/>
            <person name="Mavromatis K."/>
            <person name="Mikhailova N."/>
            <person name="Pati A."/>
            <person name="Chen A."/>
            <person name="Palaniappan K."/>
            <person name="Land M."/>
            <person name="Hauser L."/>
            <person name="Chang Y.J."/>
            <person name="Jeffries C.D."/>
            <person name="Chain P."/>
            <person name="Saunders E."/>
            <person name="Detter J.C."/>
            <person name="Brettin T."/>
            <person name="Rohde M."/>
            <person name="Goker M."/>
            <person name="Bristow J."/>
            <person name="Eisen J.A."/>
            <person name="Markowitz V."/>
            <person name="Hugenholtz P."/>
            <person name="Kyrpides N.C."/>
            <person name="Klenk H.P."/>
            <person name="Lucas S."/>
        </authorList>
    </citation>
    <scope>NUCLEOTIDE SEQUENCE [LARGE SCALE GENOMIC DNA]</scope>
    <source>
        <strain evidence="2">ATCC 43595 / DSM 2588 / LMG 13176 / NBRC 15968 / NCIMB 11800 / UQM 2034</strain>
    </source>
</reference>
<dbReference type="EMBL" id="CP001699">
    <property type="protein sequence ID" value="ACU64263.1"/>
    <property type="molecule type" value="Genomic_DNA"/>
</dbReference>
<reference evidence="2" key="1">
    <citation type="submission" date="2009-08" db="EMBL/GenBank/DDBJ databases">
        <title>The complete genome of Chitinophaga pinensis DSM 2588.</title>
        <authorList>
            <consortium name="US DOE Joint Genome Institute (JGI-PGF)"/>
            <person name="Lucas S."/>
            <person name="Copeland A."/>
            <person name="Lapidus A."/>
            <person name="Glavina del Rio T."/>
            <person name="Dalin E."/>
            <person name="Tice H."/>
            <person name="Bruce D."/>
            <person name="Goodwin L."/>
            <person name="Pitluck S."/>
            <person name="Kyrpides N."/>
            <person name="Mavromatis K."/>
            <person name="Ivanova N."/>
            <person name="Mikhailova N."/>
            <person name="Sims D."/>
            <person name="Meinche L."/>
            <person name="Brettin T."/>
            <person name="Detter J.C."/>
            <person name="Han C."/>
            <person name="Larimer F."/>
            <person name="Land M."/>
            <person name="Hauser L."/>
            <person name="Markowitz V."/>
            <person name="Cheng J.-F."/>
            <person name="Hugenholtz P."/>
            <person name="Woyke T."/>
            <person name="Wu D."/>
            <person name="Spring S."/>
            <person name="Klenk H.-P."/>
            <person name="Eisen J.A."/>
        </authorList>
    </citation>
    <scope>NUCLEOTIDE SEQUENCE [LARGE SCALE GENOMIC DNA]</scope>
    <source>
        <strain evidence="2">ATCC 43595 / DSM 2588 / LMG 13176 / NBRC 15968 / NCIMB 11800 / UQM 2034</strain>
    </source>
</reference>
<dbReference type="AlphaFoldDB" id="A0A979GWS6"/>
<name>A0A979GWS6_CHIPD</name>
<gene>
    <name evidence="1" type="ordered locus">Cpin_6862</name>
</gene>
<sequence>MLANINVDKTAKVGYYVDPIVTNYLTRYSINMKLVVNALDQTEVRSLPTTQNF</sequence>
<proteinExistence type="predicted"/>